<dbReference type="Proteomes" id="UP000332933">
    <property type="component" value="Unassembled WGS sequence"/>
</dbReference>
<gene>
    <name evidence="4" type="primary">Aste57867_11417</name>
    <name evidence="3" type="ORF">As57867_011375</name>
    <name evidence="4" type="ORF">ASTE57867_11417</name>
</gene>
<dbReference type="EMBL" id="VJMH01005281">
    <property type="protein sequence ID" value="KAF0697920.1"/>
    <property type="molecule type" value="Genomic_DNA"/>
</dbReference>
<evidence type="ECO:0000313" key="4">
    <source>
        <dbReference type="EMBL" id="VFT88278.1"/>
    </source>
</evidence>
<keyword evidence="5" id="KW-1185">Reference proteome</keyword>
<accession>A0A485KSX6</accession>
<dbReference type="OrthoDB" id="129121at2759"/>
<evidence type="ECO:0000313" key="5">
    <source>
        <dbReference type="Proteomes" id="UP000332933"/>
    </source>
</evidence>
<dbReference type="PANTHER" id="PTHR34737">
    <property type="entry name" value="EF-HAND DOMAIN-CONTAINING PROTEIN"/>
    <property type="match status" value="1"/>
</dbReference>
<dbReference type="InterPro" id="IPR057626">
    <property type="entry name" value="S-S_Temptin"/>
</dbReference>
<feature type="domain" description="Temptin Cys/Cys disulfide" evidence="2">
    <location>
        <begin position="23"/>
        <end position="108"/>
    </location>
</feature>
<dbReference type="AlphaFoldDB" id="A0A485KSX6"/>
<keyword evidence="1" id="KW-0732">Signal</keyword>
<name>A0A485KSX6_9STRA</name>
<sequence>MSGRRIIFVAAAVWSAAVVTNVSGYYDFTRLIPNGRDVPDDTACGHSTRGLLNQFGNDFEATNYKWTPALCEKDSDGDGATNGQELGDPCCVWEVGKTPDAKAVSSPGKPNKFSTADLEQLKCKGQPEPTLPTNQCDCTVGHCVEGLCSGCNRVDAAKGNYCLTGFSQNECAVWGEPYIWCGMKSQDA</sequence>
<dbReference type="PANTHER" id="PTHR34737:SF2">
    <property type="entry name" value="EF-HAND DOMAIN-CONTAINING PROTEIN"/>
    <property type="match status" value="1"/>
</dbReference>
<reference evidence="3" key="2">
    <citation type="submission" date="2019-06" db="EMBL/GenBank/DDBJ databases">
        <title>Genomics analysis of Aphanomyces spp. identifies a new class of oomycete effector associated with host adaptation.</title>
        <authorList>
            <person name="Gaulin E."/>
        </authorList>
    </citation>
    <scope>NUCLEOTIDE SEQUENCE</scope>
    <source>
        <strain evidence="3">CBS 578.67</strain>
    </source>
</reference>
<evidence type="ECO:0000256" key="1">
    <source>
        <dbReference type="SAM" id="SignalP"/>
    </source>
</evidence>
<evidence type="ECO:0000313" key="3">
    <source>
        <dbReference type="EMBL" id="KAF0697920.1"/>
    </source>
</evidence>
<feature type="signal peptide" evidence="1">
    <location>
        <begin position="1"/>
        <end position="24"/>
    </location>
</feature>
<feature type="chain" id="PRO_5036355464" evidence="1">
    <location>
        <begin position="25"/>
        <end position="188"/>
    </location>
</feature>
<protein>
    <submittedName>
        <fullName evidence="4">Aste57867_11417 protein</fullName>
    </submittedName>
</protein>
<dbReference type="InterPro" id="IPR055313">
    <property type="entry name" value="Temptin-like"/>
</dbReference>
<reference evidence="4 5" key="1">
    <citation type="submission" date="2019-03" db="EMBL/GenBank/DDBJ databases">
        <authorList>
            <person name="Gaulin E."/>
            <person name="Dumas B."/>
        </authorList>
    </citation>
    <scope>NUCLEOTIDE SEQUENCE [LARGE SCALE GENOMIC DNA]</scope>
    <source>
        <strain evidence="4">CBS 568.67</strain>
    </source>
</reference>
<organism evidence="4 5">
    <name type="scientific">Aphanomyces stellatus</name>
    <dbReference type="NCBI Taxonomy" id="120398"/>
    <lineage>
        <taxon>Eukaryota</taxon>
        <taxon>Sar</taxon>
        <taxon>Stramenopiles</taxon>
        <taxon>Oomycota</taxon>
        <taxon>Saprolegniomycetes</taxon>
        <taxon>Saprolegniales</taxon>
        <taxon>Verrucalvaceae</taxon>
        <taxon>Aphanomyces</taxon>
    </lineage>
</organism>
<dbReference type="EMBL" id="CAADRA010005302">
    <property type="protein sequence ID" value="VFT88278.1"/>
    <property type="molecule type" value="Genomic_DNA"/>
</dbReference>
<dbReference type="Pfam" id="PF24784">
    <property type="entry name" value="Temptin_C"/>
    <property type="match status" value="1"/>
</dbReference>
<evidence type="ECO:0000259" key="2">
    <source>
        <dbReference type="Pfam" id="PF24784"/>
    </source>
</evidence>
<proteinExistence type="predicted"/>